<gene>
    <name evidence="2" type="ORF">H9734_12180</name>
</gene>
<feature type="transmembrane region" description="Helical" evidence="1">
    <location>
        <begin position="94"/>
        <end position="113"/>
    </location>
</feature>
<evidence type="ECO:0000313" key="3">
    <source>
        <dbReference type="Proteomes" id="UP000886890"/>
    </source>
</evidence>
<dbReference type="EMBL" id="DXEK01000198">
    <property type="protein sequence ID" value="HIX78329.1"/>
    <property type="molecule type" value="Genomic_DNA"/>
</dbReference>
<sequence>MIGVAVSLYSKTTKYAMLNIFTFCIGMIITYYLTAHLTNAVYGWVYIKAWTLFACFSPFMAYLVTRAKKPGILSLFIKLGVFAGYLVINLLLGGFIQLYDILFFLILIYLLFLKKYPDPGK</sequence>
<comment type="caution">
    <text evidence="2">The sequence shown here is derived from an EMBL/GenBank/DDBJ whole genome shotgun (WGS) entry which is preliminary data.</text>
</comment>
<proteinExistence type="predicted"/>
<dbReference type="Proteomes" id="UP000886890">
    <property type="component" value="Unassembled WGS sequence"/>
</dbReference>
<reference evidence="2" key="1">
    <citation type="journal article" date="2021" name="PeerJ">
        <title>Extensive microbial diversity within the chicken gut microbiome revealed by metagenomics and culture.</title>
        <authorList>
            <person name="Gilroy R."/>
            <person name="Ravi A."/>
            <person name="Getino M."/>
            <person name="Pursley I."/>
            <person name="Horton D.L."/>
            <person name="Alikhan N.F."/>
            <person name="Baker D."/>
            <person name="Gharbi K."/>
            <person name="Hall N."/>
            <person name="Watson M."/>
            <person name="Adriaenssens E.M."/>
            <person name="Foster-Nyarko E."/>
            <person name="Jarju S."/>
            <person name="Secka A."/>
            <person name="Antonio M."/>
            <person name="Oren A."/>
            <person name="Chaudhuri R.R."/>
            <person name="La Ragione R."/>
            <person name="Hildebrand F."/>
            <person name="Pallen M.J."/>
        </authorList>
    </citation>
    <scope>NUCLEOTIDE SEQUENCE</scope>
    <source>
        <strain evidence="2">CHK183-1962</strain>
    </source>
</reference>
<keyword evidence="1" id="KW-1133">Transmembrane helix</keyword>
<accession>A0A9D2BKA9</accession>
<organism evidence="2 3">
    <name type="scientific">Candidatus Fusicatenibacter merdavium</name>
    <dbReference type="NCBI Taxonomy" id="2838600"/>
    <lineage>
        <taxon>Bacteria</taxon>
        <taxon>Bacillati</taxon>
        <taxon>Bacillota</taxon>
        <taxon>Clostridia</taxon>
        <taxon>Lachnospirales</taxon>
        <taxon>Lachnospiraceae</taxon>
        <taxon>Fusicatenibacter</taxon>
    </lineage>
</organism>
<protein>
    <submittedName>
        <fullName evidence="2">Uncharacterized protein</fullName>
    </submittedName>
</protein>
<feature type="transmembrane region" description="Helical" evidence="1">
    <location>
        <begin position="15"/>
        <end position="33"/>
    </location>
</feature>
<keyword evidence="1" id="KW-0812">Transmembrane</keyword>
<evidence type="ECO:0000313" key="2">
    <source>
        <dbReference type="EMBL" id="HIX78329.1"/>
    </source>
</evidence>
<reference evidence="2" key="2">
    <citation type="submission" date="2021-04" db="EMBL/GenBank/DDBJ databases">
        <authorList>
            <person name="Gilroy R."/>
        </authorList>
    </citation>
    <scope>NUCLEOTIDE SEQUENCE</scope>
    <source>
        <strain evidence="2">CHK183-1962</strain>
    </source>
</reference>
<evidence type="ECO:0000256" key="1">
    <source>
        <dbReference type="SAM" id="Phobius"/>
    </source>
</evidence>
<dbReference type="AlphaFoldDB" id="A0A9D2BKA9"/>
<name>A0A9D2BKA9_9FIRM</name>
<feature type="transmembrane region" description="Helical" evidence="1">
    <location>
        <begin position="45"/>
        <end position="64"/>
    </location>
</feature>
<keyword evidence="1" id="KW-0472">Membrane</keyword>